<evidence type="ECO:0000313" key="1">
    <source>
        <dbReference type="EMBL" id="GAF76808.1"/>
    </source>
</evidence>
<sequence length="103" mass="12127">MNKTKIKFLLQTANDNISNLANKFLDAEFFNCVDLSYWWNPSKEWWSNRKSAEIALKVLEQENCCIRVAGEGEAMYQKTTEFIILLNQIIRIENHLNRGRNDD</sequence>
<comment type="caution">
    <text evidence="1">The sequence shown here is derived from an EMBL/GenBank/DDBJ whole genome shotgun (WGS) entry which is preliminary data.</text>
</comment>
<reference evidence="1" key="1">
    <citation type="journal article" date="2014" name="Front. Microbiol.">
        <title>High frequency of phylogenetically diverse reductive dehalogenase-homologous genes in deep subseafloor sedimentary metagenomes.</title>
        <authorList>
            <person name="Kawai M."/>
            <person name="Futagami T."/>
            <person name="Toyoda A."/>
            <person name="Takaki Y."/>
            <person name="Nishi S."/>
            <person name="Hori S."/>
            <person name="Arai W."/>
            <person name="Tsubouchi T."/>
            <person name="Morono Y."/>
            <person name="Uchiyama I."/>
            <person name="Ito T."/>
            <person name="Fujiyama A."/>
            <person name="Inagaki F."/>
            <person name="Takami H."/>
        </authorList>
    </citation>
    <scope>NUCLEOTIDE SEQUENCE</scope>
    <source>
        <strain evidence="1">Expedition CK06-06</strain>
    </source>
</reference>
<protein>
    <submittedName>
        <fullName evidence="1">Uncharacterized protein</fullName>
    </submittedName>
</protein>
<organism evidence="1">
    <name type="scientific">marine sediment metagenome</name>
    <dbReference type="NCBI Taxonomy" id="412755"/>
    <lineage>
        <taxon>unclassified sequences</taxon>
        <taxon>metagenomes</taxon>
        <taxon>ecological metagenomes</taxon>
    </lineage>
</organism>
<name>X0S6X2_9ZZZZ</name>
<gene>
    <name evidence="1" type="ORF">S01H1_18005</name>
</gene>
<accession>X0S6X2</accession>
<dbReference type="AlphaFoldDB" id="X0S6X2"/>
<dbReference type="EMBL" id="BARS01009591">
    <property type="protein sequence ID" value="GAF76808.1"/>
    <property type="molecule type" value="Genomic_DNA"/>
</dbReference>
<proteinExistence type="predicted"/>